<accession>A0A1B7LCD7</accession>
<dbReference type="EMBL" id="LYVF01000178">
    <property type="protein sequence ID" value="OAT80372.1"/>
    <property type="molecule type" value="Genomic_DNA"/>
</dbReference>
<dbReference type="SUPFAM" id="SSF160214">
    <property type="entry name" value="FlaG-like"/>
    <property type="match status" value="1"/>
</dbReference>
<comment type="caution">
    <text evidence="2">The sequence shown here is derived from an EMBL/GenBank/DDBJ whole genome shotgun (WGS) entry which is preliminary data.</text>
</comment>
<evidence type="ECO:0000313" key="3">
    <source>
        <dbReference type="Proteomes" id="UP000078532"/>
    </source>
</evidence>
<dbReference type="InterPro" id="IPR035924">
    <property type="entry name" value="FlaG-like_sf"/>
</dbReference>
<evidence type="ECO:0000313" key="2">
    <source>
        <dbReference type="EMBL" id="OAT80372.1"/>
    </source>
</evidence>
<organism evidence="2 3">
    <name type="scientific">Desulfotomaculum copahuensis</name>
    <dbReference type="NCBI Taxonomy" id="1838280"/>
    <lineage>
        <taxon>Bacteria</taxon>
        <taxon>Bacillati</taxon>
        <taxon>Bacillota</taxon>
        <taxon>Clostridia</taxon>
        <taxon>Eubacteriales</taxon>
        <taxon>Desulfotomaculaceae</taxon>
        <taxon>Desulfotomaculum</taxon>
    </lineage>
</organism>
<sequence length="121" mass="13194">MKIGAGGLQALITSDSSITRKVEPVQPVRSVTDTKEQEQSAISAHQPAYQATDLNKAVAMLNKAAEMFNQPFAFQLDEKTQSVGVSERESGRPLTTLSADRTLAMMDHMQRAVGVVIDQYI</sequence>
<evidence type="ECO:0000256" key="1">
    <source>
        <dbReference type="SAM" id="MobiDB-lite"/>
    </source>
</evidence>
<evidence type="ECO:0008006" key="4">
    <source>
        <dbReference type="Google" id="ProtNLM"/>
    </source>
</evidence>
<keyword evidence="3" id="KW-1185">Reference proteome</keyword>
<dbReference type="Pfam" id="PF03646">
    <property type="entry name" value="FlaG"/>
    <property type="match status" value="1"/>
</dbReference>
<gene>
    <name evidence="2" type="ORF">A6M21_13470</name>
</gene>
<feature type="region of interest" description="Disordered" evidence="1">
    <location>
        <begin position="23"/>
        <end position="46"/>
    </location>
</feature>
<proteinExistence type="predicted"/>
<dbReference type="RefSeq" id="WP_066669799.1">
    <property type="nucleotide sequence ID" value="NZ_LYVF01000178.1"/>
</dbReference>
<reference evidence="2 3" key="1">
    <citation type="submission" date="2016-04" db="EMBL/GenBank/DDBJ databases">
        <authorList>
            <person name="Evans L.H."/>
            <person name="Alamgir A."/>
            <person name="Owens N."/>
            <person name="Weber N.D."/>
            <person name="Virtaneva K."/>
            <person name="Barbian K."/>
            <person name="Babar A."/>
            <person name="Rosenke K."/>
        </authorList>
    </citation>
    <scope>NUCLEOTIDE SEQUENCE [LARGE SCALE GENOMIC DNA]</scope>
    <source>
        <strain evidence="2 3">LMa1</strain>
    </source>
</reference>
<dbReference type="AlphaFoldDB" id="A0A1B7LCD7"/>
<dbReference type="OrthoDB" id="1806891at2"/>
<protein>
    <recommendedName>
        <fullName evidence="4">Flagellar protein FlaG</fullName>
    </recommendedName>
</protein>
<name>A0A1B7LCD7_9FIRM</name>
<dbReference type="Proteomes" id="UP000078532">
    <property type="component" value="Unassembled WGS sequence"/>
</dbReference>
<dbReference type="Gene3D" id="3.30.160.170">
    <property type="entry name" value="FlaG-like"/>
    <property type="match status" value="1"/>
</dbReference>
<dbReference type="STRING" id="1838280.A6M21_13470"/>
<dbReference type="InterPro" id="IPR005186">
    <property type="entry name" value="FlaG"/>
</dbReference>